<dbReference type="EMBL" id="QUTG01003073">
    <property type="protein sequence ID" value="RHY93363.1"/>
    <property type="molecule type" value="Genomic_DNA"/>
</dbReference>
<feature type="region of interest" description="Disordered" evidence="1">
    <location>
        <begin position="753"/>
        <end position="777"/>
    </location>
</feature>
<dbReference type="Gene3D" id="2.30.29.30">
    <property type="entry name" value="Pleckstrin-homology domain (PH domain)/Phosphotyrosine-binding domain (PTB)"/>
    <property type="match status" value="1"/>
</dbReference>
<dbReference type="SUPFAM" id="SSF50729">
    <property type="entry name" value="PH domain-like"/>
    <property type="match status" value="1"/>
</dbReference>
<dbReference type="PROSITE" id="PS50003">
    <property type="entry name" value="PH_DOMAIN"/>
    <property type="match status" value="1"/>
</dbReference>
<comment type="caution">
    <text evidence="3">The sequence shown here is derived from an EMBL/GenBank/DDBJ whole genome shotgun (WGS) entry which is preliminary data.</text>
</comment>
<feature type="compositionally biased region" description="Low complexity" evidence="1">
    <location>
        <begin position="821"/>
        <end position="832"/>
    </location>
</feature>
<feature type="region of interest" description="Disordered" evidence="1">
    <location>
        <begin position="479"/>
        <end position="508"/>
    </location>
</feature>
<evidence type="ECO:0000256" key="1">
    <source>
        <dbReference type="SAM" id="MobiDB-lite"/>
    </source>
</evidence>
<feature type="compositionally biased region" description="Polar residues" evidence="1">
    <location>
        <begin position="873"/>
        <end position="898"/>
    </location>
</feature>
<feature type="region of interest" description="Disordered" evidence="1">
    <location>
        <begin position="821"/>
        <end position="841"/>
    </location>
</feature>
<dbReference type="InterPro" id="IPR032710">
    <property type="entry name" value="NTF2-like_dom_sf"/>
</dbReference>
<feature type="region of interest" description="Disordered" evidence="1">
    <location>
        <begin position="142"/>
        <end position="173"/>
    </location>
</feature>
<feature type="compositionally biased region" description="Acidic residues" evidence="1">
    <location>
        <begin position="487"/>
        <end position="497"/>
    </location>
</feature>
<protein>
    <recommendedName>
        <fullName evidence="2">PH domain-containing protein</fullName>
    </recommendedName>
</protein>
<dbReference type="VEuPathDB" id="FungiDB:H257_01593"/>
<proteinExistence type="predicted"/>
<dbReference type="Proteomes" id="UP000285712">
    <property type="component" value="Unassembled WGS sequence"/>
</dbReference>
<organism evidence="3 4">
    <name type="scientific">Aphanomyces astaci</name>
    <name type="common">Crayfish plague agent</name>
    <dbReference type="NCBI Taxonomy" id="112090"/>
    <lineage>
        <taxon>Eukaryota</taxon>
        <taxon>Sar</taxon>
        <taxon>Stramenopiles</taxon>
        <taxon>Oomycota</taxon>
        <taxon>Saprolegniomycetes</taxon>
        <taxon>Saprolegniales</taxon>
        <taxon>Verrucalvaceae</taxon>
        <taxon>Aphanomyces</taxon>
    </lineage>
</organism>
<dbReference type="AlphaFoldDB" id="A0A418DEC8"/>
<dbReference type="InterPro" id="IPR011993">
    <property type="entry name" value="PH-like_dom_sf"/>
</dbReference>
<feature type="region of interest" description="Disordered" evidence="1">
    <location>
        <begin position="859"/>
        <end position="898"/>
    </location>
</feature>
<feature type="domain" description="PH" evidence="2">
    <location>
        <begin position="931"/>
        <end position="1033"/>
    </location>
</feature>
<evidence type="ECO:0000313" key="3">
    <source>
        <dbReference type="EMBL" id="RHY93363.1"/>
    </source>
</evidence>
<dbReference type="SUPFAM" id="SSF54427">
    <property type="entry name" value="NTF2-like"/>
    <property type="match status" value="1"/>
</dbReference>
<gene>
    <name evidence="3" type="ORF">DYB35_000325</name>
</gene>
<name>A0A418DEC8_APHAT</name>
<feature type="compositionally biased region" description="Basic and acidic residues" evidence="1">
    <location>
        <begin position="756"/>
        <end position="771"/>
    </location>
</feature>
<dbReference type="InterPro" id="IPR001849">
    <property type="entry name" value="PH_domain"/>
</dbReference>
<reference evidence="3 4" key="1">
    <citation type="submission" date="2018-08" db="EMBL/GenBank/DDBJ databases">
        <title>Aphanomyces genome sequencing and annotation.</title>
        <authorList>
            <person name="Minardi D."/>
            <person name="Oidtmann B."/>
            <person name="Van Der Giezen M."/>
            <person name="Studholme D.J."/>
        </authorList>
    </citation>
    <scope>NUCLEOTIDE SEQUENCE [LARGE SCALE GENOMIC DNA]</scope>
    <source>
        <strain evidence="3 4">Sv</strain>
    </source>
</reference>
<accession>A0A418DEC8</accession>
<dbReference type="SMART" id="SM00233">
    <property type="entry name" value="PH"/>
    <property type="match status" value="1"/>
</dbReference>
<feature type="region of interest" description="Disordered" evidence="1">
    <location>
        <begin position="1"/>
        <end position="49"/>
    </location>
</feature>
<evidence type="ECO:0000313" key="4">
    <source>
        <dbReference type="Proteomes" id="UP000285712"/>
    </source>
</evidence>
<feature type="compositionally biased region" description="Low complexity" evidence="1">
    <location>
        <begin position="1"/>
        <end position="22"/>
    </location>
</feature>
<sequence length="1210" mass="132889">MEDVDSNASASIRSGRSGSLSRYLDKNGRNRRNSTTSSNSDREGEAPSEYQSEVLTLIAMEDKRRAFQRLLNLEVEVIFDTLEETDSGLRTWLLEYDVVKEVLRTNLLRPKSLTSRMLTAPVPLVLHSSTTCVFSRSYVDDATSPDKDPLADDDDHEVSQSPAGEDSIPPPLTPKVHAAAVDSKSTPSFAKVDEEYGYYKHVFVCSEIIMRVYTGDEDLYESFRMSSSSAGSAAANDELTFGCQTQDELELWRLFFAYFSDNAAIDEVQAAFYCKAFIRLHDAYCLEDGYVHVVLEAYLPALLKHIYMPTVKHLLLKLLQSYESIHPLTGVHDAMETVAPLLVHAATASIDLSSPSLANQVAARENACRLLVEMLQANQADRLGSFLRREDTQFLAKYFVRDQFGTIRGIEAVTEGYHNFLQFMLLEELGKEPRLLDQLFAGAIEQLAQVPAWPSTIVAPCSKEKQLREIRYKRASEQLTPKQVAADDADELDDDDDTRSPCTATPSNANPAVMYELSGLKDADTNLWLNVKKLSRASSAAYVGHFFTQQHPTSIDIAIAKHLYRLVTLQDDDVDAHLVAAGLLPKYVQLLQAKPDADMLLIHVVSALLFIITDKSQTRGGSCVLVRGILGDSIDLLQTIVDVFETHHRSKAYFKVLNDSMLVMLASENPSPSQALVIAKASAHAPWQKLNCETKRTLGLVDGVSSAHDNSSTAAATATSTADATGIADKDEAAATDQTNGADAAAGVENGDFLDVSEHDPHASTDSEPAKPARRLSLPKSAYLRSVLSSPAASVMRNVNTVKSTSRRSIINIMNLTTTAAPETTATPQPSTKPNINNGSSSTLFGFGNNMLSKLKQRMAPATSPNLHHHAPSSPNETTPAKRSSLLPTSRLKGSSDNQSSLLVLDTSLGDDVTKCAVHDGGVHVTTKDAVVTTSGYMFKSGMPDVGKRHVWERYYFVLERGLEGMSTLSYYISETQAKHRTLVKGVVVPTITGKHEAHAFQFNTQGHGMFWVLVDSKDTKVTWLHELLSAITGIPFSPKSAHEVDVSSKQMKAIVSGLYATLFGHDLDFPDAAAAPPLVTMDALSPFVHPNVILSSNLPSTVPYWGEYHGLHGMVQFCKVREETVERLKGRVLRIVADEDESTVVVMTAVTLRIVHNSEVVVEESCDIVELTDGKVATIHLNFDSAQLSTSFEQYDLKECTDMWLIREY</sequence>
<evidence type="ECO:0000259" key="2">
    <source>
        <dbReference type="PROSITE" id="PS50003"/>
    </source>
</evidence>
<dbReference type="Gene3D" id="3.10.450.50">
    <property type="match status" value="1"/>
</dbReference>